<comment type="caution">
    <text evidence="2">The sequence shown here is derived from an EMBL/GenBank/DDBJ whole genome shotgun (WGS) entry which is preliminary data.</text>
</comment>
<evidence type="ECO:0000256" key="1">
    <source>
        <dbReference type="SAM" id="Coils"/>
    </source>
</evidence>
<accession>A0ABN8SFN5</accession>
<dbReference type="Proteomes" id="UP001159427">
    <property type="component" value="Unassembled WGS sequence"/>
</dbReference>
<sequence>QRELSDNDIIRGLRMYESQMSRMKRKIAQQQAIMTKQKKQMDNIKFYLKEKGDDYERDDLQGEIVFQTDKIKQKLQLASLENLIRETTHHEKGQKSLKRAIEREKEVIGEVVRRVLDNRLVCRDTETDWGAKANEMIKGLTTHYVHCRPNELLQKFYLKRKSGSNKSQTRYKYRCCRLNMKDKWQRPSDM</sequence>
<keyword evidence="1" id="KW-0175">Coiled coil</keyword>
<dbReference type="EMBL" id="CALNXI010002731">
    <property type="protein sequence ID" value="CAH3190334.1"/>
    <property type="molecule type" value="Genomic_DNA"/>
</dbReference>
<organism evidence="2 3">
    <name type="scientific">Porites evermanni</name>
    <dbReference type="NCBI Taxonomy" id="104178"/>
    <lineage>
        <taxon>Eukaryota</taxon>
        <taxon>Metazoa</taxon>
        <taxon>Cnidaria</taxon>
        <taxon>Anthozoa</taxon>
        <taxon>Hexacorallia</taxon>
        <taxon>Scleractinia</taxon>
        <taxon>Fungiina</taxon>
        <taxon>Poritidae</taxon>
        <taxon>Porites</taxon>
    </lineage>
</organism>
<proteinExistence type="predicted"/>
<evidence type="ECO:0000313" key="2">
    <source>
        <dbReference type="EMBL" id="CAH3190334.1"/>
    </source>
</evidence>
<keyword evidence="3" id="KW-1185">Reference proteome</keyword>
<feature type="non-terminal residue" evidence="2">
    <location>
        <position position="1"/>
    </location>
</feature>
<protein>
    <submittedName>
        <fullName evidence="2">Uncharacterized protein</fullName>
    </submittedName>
</protein>
<feature type="coiled-coil region" evidence="1">
    <location>
        <begin position="13"/>
        <end position="40"/>
    </location>
</feature>
<evidence type="ECO:0000313" key="3">
    <source>
        <dbReference type="Proteomes" id="UP001159427"/>
    </source>
</evidence>
<name>A0ABN8SFN5_9CNID</name>
<gene>
    <name evidence="2" type="ORF">PEVE_00020362</name>
</gene>
<reference evidence="2 3" key="1">
    <citation type="submission" date="2022-05" db="EMBL/GenBank/DDBJ databases">
        <authorList>
            <consortium name="Genoscope - CEA"/>
            <person name="William W."/>
        </authorList>
    </citation>
    <scope>NUCLEOTIDE SEQUENCE [LARGE SCALE GENOMIC DNA]</scope>
</reference>